<feature type="transmembrane region" description="Helical" evidence="5">
    <location>
        <begin position="37"/>
        <end position="56"/>
    </location>
</feature>
<evidence type="ECO:0000259" key="6">
    <source>
        <dbReference type="Pfam" id="PF00324"/>
    </source>
</evidence>
<keyword evidence="3 5" id="KW-1133">Transmembrane helix</keyword>
<feature type="transmembrane region" description="Helical" evidence="5">
    <location>
        <begin position="324"/>
        <end position="342"/>
    </location>
</feature>
<evidence type="ECO:0000256" key="2">
    <source>
        <dbReference type="ARBA" id="ARBA00022692"/>
    </source>
</evidence>
<comment type="subcellular location">
    <subcellularLocation>
        <location evidence="1">Membrane</location>
        <topology evidence="1">Multi-pass membrane protein</topology>
    </subcellularLocation>
</comment>
<keyword evidence="4 5" id="KW-0472">Membrane</keyword>
<feature type="domain" description="Amino acid permease/ SLC12A" evidence="6">
    <location>
        <begin position="34"/>
        <end position="499"/>
    </location>
</feature>
<feature type="transmembrane region" description="Helical" evidence="5">
    <location>
        <begin position="266"/>
        <end position="284"/>
    </location>
</feature>
<feature type="transmembrane region" description="Helical" evidence="5">
    <location>
        <begin position="144"/>
        <end position="166"/>
    </location>
</feature>
<feature type="transmembrane region" description="Helical" evidence="5">
    <location>
        <begin position="178"/>
        <end position="196"/>
    </location>
</feature>
<feature type="transmembrane region" description="Helical" evidence="5">
    <location>
        <begin position="113"/>
        <end position="138"/>
    </location>
</feature>
<dbReference type="PIRSF" id="PIRSF006060">
    <property type="entry name" value="AA_transporter"/>
    <property type="match status" value="1"/>
</dbReference>
<evidence type="ECO:0000256" key="5">
    <source>
        <dbReference type="SAM" id="Phobius"/>
    </source>
</evidence>
<organism evidence="7 8">
    <name type="scientific">Lophiostoma macrostomum CBS 122681</name>
    <dbReference type="NCBI Taxonomy" id="1314788"/>
    <lineage>
        <taxon>Eukaryota</taxon>
        <taxon>Fungi</taxon>
        <taxon>Dikarya</taxon>
        <taxon>Ascomycota</taxon>
        <taxon>Pezizomycotina</taxon>
        <taxon>Dothideomycetes</taxon>
        <taxon>Pleosporomycetidae</taxon>
        <taxon>Pleosporales</taxon>
        <taxon>Lophiostomataceae</taxon>
        <taxon>Lophiostoma</taxon>
    </lineage>
</organism>
<dbReference type="InterPro" id="IPR050524">
    <property type="entry name" value="APC_YAT"/>
</dbReference>
<evidence type="ECO:0000256" key="3">
    <source>
        <dbReference type="ARBA" id="ARBA00022989"/>
    </source>
</evidence>
<accession>A0A6A6SNJ9</accession>
<dbReference type="Gene3D" id="1.20.1740.10">
    <property type="entry name" value="Amino acid/polyamine transporter I"/>
    <property type="match status" value="1"/>
</dbReference>
<dbReference type="GO" id="GO:0016020">
    <property type="term" value="C:membrane"/>
    <property type="evidence" value="ECO:0007669"/>
    <property type="project" value="UniProtKB-SubCell"/>
</dbReference>
<dbReference type="InterPro" id="IPR004841">
    <property type="entry name" value="AA-permease/SLC12A_dom"/>
</dbReference>
<feature type="transmembrane region" description="Helical" evidence="5">
    <location>
        <begin position="369"/>
        <end position="392"/>
    </location>
</feature>
<keyword evidence="8" id="KW-1185">Reference proteome</keyword>
<feature type="transmembrane region" description="Helical" evidence="5">
    <location>
        <begin position="443"/>
        <end position="464"/>
    </location>
</feature>
<sequence>MATDAKKTATELSRSESIGVGHVQETKRGLSPRHLQLMTIAGGIGVGLFVGVGGVLRVAGPINLILGYLFYGCVFMWPLSLMVGEMVAWLPIRGSIYELASHFVDPALGFAMGWTYFFAGAMVVCTEYSAVATVIGYWDSNTNPAAWVAMSIAVCYILNMFAVRWFGESEFVMASTKVLLLLGLVLITFITMVGGNPRHDAYGFRNWTNGKAMHPYYATGATGRFLGFCAAVRYAVFTIGGPDFVSLAAGEIQNPRRTVPRVAKMILVRILTFYVVGIIAVGIICPSDDKNLFGAIENGSVGSAASPWVIGIARVGIESFLPGFINFLIMLSGLSCGNAFLYSASRTLYSLAQDGHAPRVLLKCNKSGVPWVCVSVVTAISLLTFLVSSHAASDVFGWFLDLTTVSLVVNFTAMGVVFVAWYRALQMQGYRRIGIVFPYVSPFAPYTAYMIIVIGSIVSLGIGFDVFAPFSYRGFITSYFGLAWFVLAFALFKIVKRSKLVDPKTVDIFMHGRKQDIDAECRFWEDATSDGNEKVRLARMNAFVRAWERFWGV</sequence>
<dbReference type="Proteomes" id="UP000799324">
    <property type="component" value="Unassembled WGS sequence"/>
</dbReference>
<reference evidence="7" key="1">
    <citation type="journal article" date="2020" name="Stud. Mycol.">
        <title>101 Dothideomycetes genomes: a test case for predicting lifestyles and emergence of pathogens.</title>
        <authorList>
            <person name="Haridas S."/>
            <person name="Albert R."/>
            <person name="Binder M."/>
            <person name="Bloem J."/>
            <person name="Labutti K."/>
            <person name="Salamov A."/>
            <person name="Andreopoulos B."/>
            <person name="Baker S."/>
            <person name="Barry K."/>
            <person name="Bills G."/>
            <person name="Bluhm B."/>
            <person name="Cannon C."/>
            <person name="Castanera R."/>
            <person name="Culley D."/>
            <person name="Daum C."/>
            <person name="Ezra D."/>
            <person name="Gonzalez J."/>
            <person name="Henrissat B."/>
            <person name="Kuo A."/>
            <person name="Liang C."/>
            <person name="Lipzen A."/>
            <person name="Lutzoni F."/>
            <person name="Magnuson J."/>
            <person name="Mondo S."/>
            <person name="Nolan M."/>
            <person name="Ohm R."/>
            <person name="Pangilinan J."/>
            <person name="Park H.-J."/>
            <person name="Ramirez L."/>
            <person name="Alfaro M."/>
            <person name="Sun H."/>
            <person name="Tritt A."/>
            <person name="Yoshinaga Y."/>
            <person name="Zwiers L.-H."/>
            <person name="Turgeon B."/>
            <person name="Goodwin S."/>
            <person name="Spatafora J."/>
            <person name="Crous P."/>
            <person name="Grigoriev I."/>
        </authorList>
    </citation>
    <scope>NUCLEOTIDE SEQUENCE</scope>
    <source>
        <strain evidence="7">CBS 122681</strain>
    </source>
</reference>
<evidence type="ECO:0000313" key="8">
    <source>
        <dbReference type="Proteomes" id="UP000799324"/>
    </source>
</evidence>
<evidence type="ECO:0000256" key="4">
    <source>
        <dbReference type="ARBA" id="ARBA00023136"/>
    </source>
</evidence>
<dbReference type="EMBL" id="MU004491">
    <property type="protein sequence ID" value="KAF2649445.1"/>
    <property type="molecule type" value="Genomic_DNA"/>
</dbReference>
<proteinExistence type="predicted"/>
<gene>
    <name evidence="7" type="ORF">K491DRAFT_610728</name>
</gene>
<feature type="transmembrane region" description="Helical" evidence="5">
    <location>
        <begin position="398"/>
        <end position="422"/>
    </location>
</feature>
<dbReference type="PANTHER" id="PTHR43341:SF39">
    <property type="entry name" value="AMINO ACID TRANSPORTER (EUROFUNG)-RELATED"/>
    <property type="match status" value="1"/>
</dbReference>
<feature type="transmembrane region" description="Helical" evidence="5">
    <location>
        <begin position="476"/>
        <end position="495"/>
    </location>
</feature>
<feature type="transmembrane region" description="Helical" evidence="5">
    <location>
        <begin position="68"/>
        <end position="92"/>
    </location>
</feature>
<evidence type="ECO:0000256" key="1">
    <source>
        <dbReference type="ARBA" id="ARBA00004141"/>
    </source>
</evidence>
<dbReference type="OrthoDB" id="3900342at2759"/>
<dbReference type="PANTHER" id="PTHR43341">
    <property type="entry name" value="AMINO ACID PERMEASE"/>
    <property type="match status" value="1"/>
</dbReference>
<name>A0A6A6SNJ9_9PLEO</name>
<dbReference type="Pfam" id="PF00324">
    <property type="entry name" value="AA_permease"/>
    <property type="match status" value="1"/>
</dbReference>
<dbReference type="GO" id="GO:0015171">
    <property type="term" value="F:amino acid transmembrane transporter activity"/>
    <property type="evidence" value="ECO:0007669"/>
    <property type="project" value="TreeGrafter"/>
</dbReference>
<evidence type="ECO:0000313" key="7">
    <source>
        <dbReference type="EMBL" id="KAF2649445.1"/>
    </source>
</evidence>
<protein>
    <recommendedName>
        <fullName evidence="6">Amino acid permease/ SLC12A domain-containing protein</fullName>
    </recommendedName>
</protein>
<keyword evidence="2 5" id="KW-0812">Transmembrane</keyword>
<dbReference type="AlphaFoldDB" id="A0A6A6SNJ9"/>